<evidence type="ECO:0000313" key="4">
    <source>
        <dbReference type="EMBL" id="KXT04085.1"/>
    </source>
</evidence>
<dbReference type="PANTHER" id="PTHR47785">
    <property type="entry name" value="ZN(II)2CYS6 TRANSCRIPTION FACTOR (EUROFUNG)-RELATED-RELATED"/>
    <property type="match status" value="1"/>
</dbReference>
<organism evidence="4 5">
    <name type="scientific">Pseudocercospora eumusae</name>
    <dbReference type="NCBI Taxonomy" id="321146"/>
    <lineage>
        <taxon>Eukaryota</taxon>
        <taxon>Fungi</taxon>
        <taxon>Dikarya</taxon>
        <taxon>Ascomycota</taxon>
        <taxon>Pezizomycotina</taxon>
        <taxon>Dothideomycetes</taxon>
        <taxon>Dothideomycetidae</taxon>
        <taxon>Mycosphaerellales</taxon>
        <taxon>Mycosphaerellaceae</taxon>
        <taxon>Pseudocercospora</taxon>
    </lineage>
</organism>
<evidence type="ECO:0000259" key="3">
    <source>
        <dbReference type="PROSITE" id="PS50048"/>
    </source>
</evidence>
<evidence type="ECO:0000256" key="1">
    <source>
        <dbReference type="ARBA" id="ARBA00023242"/>
    </source>
</evidence>
<dbReference type="PROSITE" id="PS50048">
    <property type="entry name" value="ZN2_CY6_FUNGAL_2"/>
    <property type="match status" value="1"/>
</dbReference>
<feature type="domain" description="Zn(2)-C6 fungal-type" evidence="3">
    <location>
        <begin position="82"/>
        <end position="112"/>
    </location>
</feature>
<dbReference type="PROSITE" id="PS00463">
    <property type="entry name" value="ZN2_CY6_FUNGAL_1"/>
    <property type="match status" value="1"/>
</dbReference>
<proteinExistence type="predicted"/>
<dbReference type="Pfam" id="PF00172">
    <property type="entry name" value="Zn_clus"/>
    <property type="match status" value="1"/>
</dbReference>
<dbReference type="InterPro" id="IPR001138">
    <property type="entry name" value="Zn2Cys6_DnaBD"/>
</dbReference>
<gene>
    <name evidence="4" type="ORF">AC578_4933</name>
</gene>
<dbReference type="InterPro" id="IPR036864">
    <property type="entry name" value="Zn2-C6_fun-type_DNA-bd_sf"/>
</dbReference>
<feature type="region of interest" description="Disordered" evidence="2">
    <location>
        <begin position="1"/>
        <end position="73"/>
    </location>
</feature>
<feature type="compositionally biased region" description="Polar residues" evidence="2">
    <location>
        <begin position="16"/>
        <end position="26"/>
    </location>
</feature>
<dbReference type="SUPFAM" id="SSF57701">
    <property type="entry name" value="Zn2/Cys6 DNA-binding domain"/>
    <property type="match status" value="1"/>
</dbReference>
<dbReference type="Proteomes" id="UP000070133">
    <property type="component" value="Unassembled WGS sequence"/>
</dbReference>
<sequence>MEIMGSADSLDPRLSAEQTTQSNGSSYEDYPDGPPPLKRARPSFVKPAQKNNVQDNSLAESSQTASSTSDPLDYPRRRATIACEVCRSRKSRCDGNRPKCKLCTELNAECVYREPGVKLDAGDKLILERLAHIEGLLQSTLLPSPASGAGPISPATSNTASEDLQSKRLSASIAPGYGTLPLSGMGINVATNISTMPKAHTNHAVHLLQWPVIRDLVSKPCDPQALMQTELARPPLDLQPSYCPDLDLAGKPSSYARAFFEKVNVWYAVVNPYSWHAHFRAASAVGFRSGAETCVVLLVLALGQAAHSGHSISRLPEGHSVPGLEYFNAAWLVLPSLMIRNDALSAQCHILAAAYLLYIVRPLEAWNLLSNASIKLQLLFANQSAIPPQVKELSERVFWNALMIESDLLAELDLPHSGIVQFEDSMRLPRSFPYDATIAGADELPGNDDLWYFLAEIALRRLLNRVSHMIYSQKRTSISSLEPVVAELDFQLNQCMAEEERLATELELLKSMFADQVEYITKGRELSYSTDSGALRIRLPDAYLQDALPEVLSASILKVDMRDKMKQRIAGFGPGDEILDSIIMAFNELIDHVAATNENIDSDQNTAQPKTTTKATVVVWLHHLLNTNKRKQCLHPTSPGISGVTKPGYPGVLIYSGPSTAVHEHVNVLKALNWAAFQIRLEQDQEWGFKHGEGVVEVESMGEVVTDIDVGDGRKDTFLEAMRMK</sequence>
<accession>A0A139HNM0</accession>
<evidence type="ECO:0000313" key="5">
    <source>
        <dbReference type="Proteomes" id="UP000070133"/>
    </source>
</evidence>
<dbReference type="FunFam" id="4.10.240.10:FF:000008">
    <property type="entry name" value="C6 zinc finger domain-containing protein"/>
    <property type="match status" value="1"/>
</dbReference>
<dbReference type="GO" id="GO:0008270">
    <property type="term" value="F:zinc ion binding"/>
    <property type="evidence" value="ECO:0007669"/>
    <property type="project" value="InterPro"/>
</dbReference>
<dbReference type="AlphaFoldDB" id="A0A139HNM0"/>
<dbReference type="EMBL" id="LFZN01000024">
    <property type="protein sequence ID" value="KXT04085.1"/>
    <property type="molecule type" value="Genomic_DNA"/>
</dbReference>
<name>A0A139HNM0_9PEZI</name>
<reference evidence="4 5" key="1">
    <citation type="submission" date="2015-07" db="EMBL/GenBank/DDBJ databases">
        <title>Comparative genomics of the Sigatoka disease complex on banana suggests a link between parallel evolutionary changes in Pseudocercospora fijiensis and Pseudocercospora eumusae and increased virulence on the banana host.</title>
        <authorList>
            <person name="Chang T.-C."/>
            <person name="Salvucci A."/>
            <person name="Crous P.W."/>
            <person name="Stergiopoulos I."/>
        </authorList>
    </citation>
    <scope>NUCLEOTIDE SEQUENCE [LARGE SCALE GENOMIC DNA]</scope>
    <source>
        <strain evidence="4 5">CBS 114824</strain>
    </source>
</reference>
<protein>
    <recommendedName>
        <fullName evidence="3">Zn(2)-C6 fungal-type domain-containing protein</fullName>
    </recommendedName>
</protein>
<dbReference type="PANTHER" id="PTHR47785:SF2">
    <property type="entry name" value="ZN(II)2CYS6 TRANSCRIPTION FACTOR (EUROFUNG)"/>
    <property type="match status" value="1"/>
</dbReference>
<keyword evidence="5" id="KW-1185">Reference proteome</keyword>
<dbReference type="OrthoDB" id="4685598at2759"/>
<keyword evidence="1" id="KW-0539">Nucleus</keyword>
<dbReference type="Gene3D" id="4.10.240.10">
    <property type="entry name" value="Zn(2)-C6 fungal-type DNA-binding domain"/>
    <property type="match status" value="1"/>
</dbReference>
<dbReference type="InterPro" id="IPR053181">
    <property type="entry name" value="EcdB-like_regulator"/>
</dbReference>
<dbReference type="STRING" id="321146.A0A139HNM0"/>
<evidence type="ECO:0000256" key="2">
    <source>
        <dbReference type="SAM" id="MobiDB-lite"/>
    </source>
</evidence>
<dbReference type="GO" id="GO:0000981">
    <property type="term" value="F:DNA-binding transcription factor activity, RNA polymerase II-specific"/>
    <property type="evidence" value="ECO:0007669"/>
    <property type="project" value="InterPro"/>
</dbReference>
<feature type="compositionally biased region" description="Polar residues" evidence="2">
    <location>
        <begin position="49"/>
        <end position="70"/>
    </location>
</feature>
<dbReference type="CDD" id="cd00067">
    <property type="entry name" value="GAL4"/>
    <property type="match status" value="1"/>
</dbReference>
<dbReference type="SMART" id="SM00066">
    <property type="entry name" value="GAL4"/>
    <property type="match status" value="1"/>
</dbReference>
<comment type="caution">
    <text evidence="4">The sequence shown here is derived from an EMBL/GenBank/DDBJ whole genome shotgun (WGS) entry which is preliminary data.</text>
</comment>
<dbReference type="CDD" id="cd12148">
    <property type="entry name" value="fungal_TF_MHR"/>
    <property type="match status" value="1"/>
</dbReference>